<feature type="binding site" evidence="8 10">
    <location>
        <begin position="102"/>
        <end position="103"/>
    </location>
    <ligand>
        <name>substrate</name>
    </ligand>
</feature>
<feature type="binding site" evidence="8 10">
    <location>
        <position position="112"/>
    </location>
    <ligand>
        <name>substrate</name>
    </ligand>
</feature>
<comment type="similarity">
    <text evidence="4 8">Belongs to the type-II 3-dehydroquinase family.</text>
</comment>
<dbReference type="eggNOG" id="COG0757">
    <property type="taxonomic scope" value="Bacteria"/>
</dbReference>
<comment type="catalytic activity">
    <reaction evidence="1 8">
        <text>3-dehydroquinate = 3-dehydroshikimate + H2O</text>
        <dbReference type="Rhea" id="RHEA:21096"/>
        <dbReference type="ChEBI" id="CHEBI:15377"/>
        <dbReference type="ChEBI" id="CHEBI:16630"/>
        <dbReference type="ChEBI" id="CHEBI:32364"/>
        <dbReference type="EC" id="4.2.1.10"/>
    </reaction>
</comment>
<evidence type="ECO:0000256" key="11">
    <source>
        <dbReference type="PIRSR" id="PIRSR001399-3"/>
    </source>
</evidence>
<protein>
    <recommendedName>
        <fullName evidence="6 8">3-dehydroquinate dehydratase</fullName>
        <shortName evidence="8">3-dehydroquinase</shortName>
        <ecNumber evidence="6 8">4.2.1.10</ecNumber>
    </recommendedName>
    <alternativeName>
        <fullName evidence="8">Type II DHQase</fullName>
    </alternativeName>
</protein>
<dbReference type="Pfam" id="PF01220">
    <property type="entry name" value="DHquinase_II"/>
    <property type="match status" value="1"/>
</dbReference>
<dbReference type="PANTHER" id="PTHR21272">
    <property type="entry name" value="CATABOLIC 3-DEHYDROQUINASE"/>
    <property type="match status" value="1"/>
</dbReference>
<dbReference type="Proteomes" id="UP000214720">
    <property type="component" value="Unassembled WGS sequence"/>
</dbReference>
<evidence type="ECO:0000256" key="8">
    <source>
        <dbReference type="HAMAP-Rule" id="MF_00169"/>
    </source>
</evidence>
<evidence type="ECO:0000256" key="2">
    <source>
        <dbReference type="ARBA" id="ARBA00003924"/>
    </source>
</evidence>
<comment type="subunit">
    <text evidence="5 8">Homododecamer.</text>
</comment>
<evidence type="ECO:0000256" key="4">
    <source>
        <dbReference type="ARBA" id="ARBA00011037"/>
    </source>
</evidence>
<name>A0A226WYW3_CABSO</name>
<evidence type="ECO:0000313" key="12">
    <source>
        <dbReference type="EMBL" id="OXC76364.1"/>
    </source>
</evidence>
<feature type="binding site" evidence="8 10">
    <location>
        <position position="88"/>
    </location>
    <ligand>
        <name>substrate</name>
    </ligand>
</feature>
<dbReference type="EC" id="4.2.1.10" evidence="6 8"/>
<dbReference type="OrthoDB" id="9790793at2"/>
<dbReference type="UniPathway" id="UPA00053">
    <property type="reaction ID" value="UER00086"/>
</dbReference>
<dbReference type="GO" id="GO:0019631">
    <property type="term" value="P:quinate catabolic process"/>
    <property type="evidence" value="ECO:0007669"/>
    <property type="project" value="TreeGrafter"/>
</dbReference>
<dbReference type="SUPFAM" id="SSF52304">
    <property type="entry name" value="Type II 3-dehydroquinate dehydratase"/>
    <property type="match status" value="1"/>
</dbReference>
<comment type="pathway">
    <text evidence="3 8">Metabolic intermediate biosynthesis; chorismate biosynthesis; chorismate from D-erythrose 4-phosphate and phosphoenolpyruvate: step 3/7.</text>
</comment>
<gene>
    <name evidence="8" type="primary">aroQ</name>
    <name evidence="12" type="ORF">BSU04_22165</name>
</gene>
<dbReference type="NCBIfam" id="NF003807">
    <property type="entry name" value="PRK05395.1-4"/>
    <property type="match status" value="1"/>
</dbReference>
<proteinExistence type="inferred from homology"/>
<dbReference type="GO" id="GO:0009073">
    <property type="term" value="P:aromatic amino acid family biosynthetic process"/>
    <property type="evidence" value="ECO:0007669"/>
    <property type="project" value="UniProtKB-KW"/>
</dbReference>
<dbReference type="GO" id="GO:0009423">
    <property type="term" value="P:chorismate biosynthetic process"/>
    <property type="evidence" value="ECO:0007669"/>
    <property type="project" value="UniProtKB-UniRule"/>
</dbReference>
<comment type="function">
    <text evidence="2 8">Catalyzes a trans-dehydration via an enolate intermediate.</text>
</comment>
<sequence>MSRLLVLHGPNLNLLGTREPDVYGRVTLAEIDEALAEKAQAAGAELSSFQSNHEGAIVDRIQQARTDQVDFVLINPAAYTHTSVAIRDALAGVALPFIEIHLSNVHKREAFRHHSYFSDLAEAVICGLGWKGYLYALDFALERLATNAAVKLAEKSAEKPRA</sequence>
<keyword evidence="7 8" id="KW-0456">Lyase</keyword>
<feature type="active site" description="Proton acceptor" evidence="8 9">
    <location>
        <position position="23"/>
    </location>
</feature>
<dbReference type="InterPro" id="IPR018509">
    <property type="entry name" value="DHquinase_II_CS"/>
</dbReference>
<accession>A0A226WYW3</accession>
<dbReference type="InterPro" id="IPR036441">
    <property type="entry name" value="DHquinase_II_sf"/>
</dbReference>
<dbReference type="NCBIfam" id="NF003805">
    <property type="entry name" value="PRK05395.1-2"/>
    <property type="match status" value="1"/>
</dbReference>
<keyword evidence="8" id="KW-0057">Aromatic amino acid biosynthesis</keyword>
<dbReference type="AlphaFoldDB" id="A0A226WYW3"/>
<dbReference type="GO" id="GO:0003855">
    <property type="term" value="F:3-dehydroquinate dehydratase activity"/>
    <property type="evidence" value="ECO:0007669"/>
    <property type="project" value="UniProtKB-UniRule"/>
</dbReference>
<dbReference type="PIRSF" id="PIRSF001399">
    <property type="entry name" value="DHquinase_II"/>
    <property type="match status" value="1"/>
</dbReference>
<comment type="caution">
    <text evidence="12">The sequence shown here is derived from an EMBL/GenBank/DDBJ whole genome shotgun (WGS) entry which is preliminary data.</text>
</comment>
<dbReference type="CDD" id="cd00466">
    <property type="entry name" value="DHQase_II"/>
    <property type="match status" value="1"/>
</dbReference>
<dbReference type="PANTHER" id="PTHR21272:SF3">
    <property type="entry name" value="CATABOLIC 3-DEHYDROQUINASE"/>
    <property type="match status" value="1"/>
</dbReference>
<evidence type="ECO:0000313" key="13">
    <source>
        <dbReference type="Proteomes" id="UP000214720"/>
    </source>
</evidence>
<organism evidence="12 13">
    <name type="scientific">Caballeronia sordidicola</name>
    <name type="common">Burkholderia sordidicola</name>
    <dbReference type="NCBI Taxonomy" id="196367"/>
    <lineage>
        <taxon>Bacteria</taxon>
        <taxon>Pseudomonadati</taxon>
        <taxon>Pseudomonadota</taxon>
        <taxon>Betaproteobacteria</taxon>
        <taxon>Burkholderiales</taxon>
        <taxon>Burkholderiaceae</taxon>
        <taxon>Caballeronia</taxon>
    </lineage>
</organism>
<dbReference type="NCBIfam" id="NF003806">
    <property type="entry name" value="PRK05395.1-3"/>
    <property type="match status" value="1"/>
</dbReference>
<evidence type="ECO:0000256" key="3">
    <source>
        <dbReference type="ARBA" id="ARBA00004902"/>
    </source>
</evidence>
<evidence type="ECO:0000256" key="7">
    <source>
        <dbReference type="ARBA" id="ARBA00023239"/>
    </source>
</evidence>
<dbReference type="PROSITE" id="PS01029">
    <property type="entry name" value="DEHYDROQUINASE_II"/>
    <property type="match status" value="1"/>
</dbReference>
<reference evidence="13" key="1">
    <citation type="submission" date="2017-01" db="EMBL/GenBank/DDBJ databases">
        <title>Genome Analysis of Deinococcus marmoris KOPRI26562.</title>
        <authorList>
            <person name="Kim J.H."/>
            <person name="Oh H.-M."/>
        </authorList>
    </citation>
    <scope>NUCLEOTIDE SEQUENCE [LARGE SCALE GENOMIC DNA]</scope>
    <source>
        <strain evidence="13">PAMC 26633</strain>
    </source>
</reference>
<feature type="binding site" evidence="8 10">
    <location>
        <position position="75"/>
    </location>
    <ligand>
        <name>substrate</name>
    </ligand>
</feature>
<evidence type="ECO:0000256" key="9">
    <source>
        <dbReference type="PIRSR" id="PIRSR001399-1"/>
    </source>
</evidence>
<evidence type="ECO:0000256" key="1">
    <source>
        <dbReference type="ARBA" id="ARBA00001864"/>
    </source>
</evidence>
<keyword evidence="8" id="KW-0028">Amino-acid biosynthesis</keyword>
<dbReference type="GO" id="GO:0008652">
    <property type="term" value="P:amino acid biosynthetic process"/>
    <property type="evidence" value="ECO:0007669"/>
    <property type="project" value="UniProtKB-KW"/>
</dbReference>
<feature type="binding site" evidence="8 10">
    <location>
        <position position="81"/>
    </location>
    <ligand>
        <name>substrate</name>
    </ligand>
</feature>
<dbReference type="NCBIfam" id="NF003804">
    <property type="entry name" value="PRK05395.1-1"/>
    <property type="match status" value="1"/>
</dbReference>
<dbReference type="EMBL" id="MTHB01000126">
    <property type="protein sequence ID" value="OXC76364.1"/>
    <property type="molecule type" value="Genomic_DNA"/>
</dbReference>
<dbReference type="NCBIfam" id="TIGR01088">
    <property type="entry name" value="aroQ"/>
    <property type="match status" value="1"/>
</dbReference>
<evidence type="ECO:0000256" key="10">
    <source>
        <dbReference type="PIRSR" id="PIRSR001399-2"/>
    </source>
</evidence>
<dbReference type="Gene3D" id="3.40.50.9100">
    <property type="entry name" value="Dehydroquinase, class II"/>
    <property type="match status" value="1"/>
</dbReference>
<dbReference type="HAMAP" id="MF_00169">
    <property type="entry name" value="AroQ"/>
    <property type="match status" value="1"/>
</dbReference>
<dbReference type="InterPro" id="IPR001874">
    <property type="entry name" value="DHquinase_II"/>
</dbReference>
<dbReference type="RefSeq" id="WP_089162414.1">
    <property type="nucleotide sequence ID" value="NZ_MTHB01000126.1"/>
</dbReference>
<evidence type="ECO:0000256" key="5">
    <source>
        <dbReference type="ARBA" id="ARBA00011193"/>
    </source>
</evidence>
<evidence type="ECO:0000256" key="6">
    <source>
        <dbReference type="ARBA" id="ARBA00012060"/>
    </source>
</evidence>
<feature type="site" description="Transition state stabilizer" evidence="8 11">
    <location>
        <position position="18"/>
    </location>
</feature>
<feature type="active site" description="Proton donor" evidence="8 9">
    <location>
        <position position="101"/>
    </location>
</feature>